<proteinExistence type="predicted"/>
<keyword evidence="1" id="KW-0479">Metal-binding</keyword>
<dbReference type="RefSeq" id="WP_407844749.1">
    <property type="nucleotide sequence ID" value="NZ_BAAFSG010000001.1"/>
</dbReference>
<comment type="caution">
    <text evidence="2">The sequence shown here is derived from an EMBL/GenBank/DDBJ whole genome shotgun (WGS) entry which is preliminary data.</text>
</comment>
<organism evidence="2 3">
    <name type="scientific">Desulfovibrio falkowii</name>
    <dbReference type="NCBI Taxonomy" id="3136602"/>
    <lineage>
        <taxon>Bacteria</taxon>
        <taxon>Pseudomonadati</taxon>
        <taxon>Thermodesulfobacteriota</taxon>
        <taxon>Desulfovibrionia</taxon>
        <taxon>Desulfovibrionales</taxon>
        <taxon>Desulfovibrionaceae</taxon>
        <taxon>Desulfovibrio</taxon>
    </lineage>
</organism>
<evidence type="ECO:0000256" key="1">
    <source>
        <dbReference type="ARBA" id="ARBA00023014"/>
    </source>
</evidence>
<protein>
    <recommendedName>
        <fullName evidence="4">Twin-arginine translocation signal domain-containing protein</fullName>
    </recommendedName>
</protein>
<keyword evidence="1" id="KW-0408">Iron</keyword>
<sequence length="40" mass="3912">MDVKENGRRSFIKSLALGAAGAAVIAPRAAAAATGGTLQV</sequence>
<gene>
    <name evidence="2" type="ORF">Defa_19590</name>
</gene>
<evidence type="ECO:0008006" key="4">
    <source>
        <dbReference type="Google" id="ProtNLM"/>
    </source>
</evidence>
<evidence type="ECO:0000313" key="3">
    <source>
        <dbReference type="Proteomes" id="UP001628192"/>
    </source>
</evidence>
<accession>A0ABQ0E9X2</accession>
<dbReference type="PROSITE" id="PS51318">
    <property type="entry name" value="TAT"/>
    <property type="match status" value="1"/>
</dbReference>
<reference evidence="2 3" key="1">
    <citation type="journal article" date="2025" name="Int. J. Syst. Evol. Microbiol.">
        <title>Desulfovibrio falkowii sp. nov., Porphyromonas miyakawae sp. nov., Mediterraneibacter flintii sp. nov. and Owariibacterium komagatae gen. nov., sp. nov., isolated from human faeces.</title>
        <authorList>
            <person name="Hamaguchi T."/>
            <person name="Ohara M."/>
            <person name="Hisatomi A."/>
            <person name="Sekiguchi K."/>
            <person name="Takeda J.I."/>
            <person name="Ueyama J."/>
            <person name="Ito M."/>
            <person name="Nishiwaki H."/>
            <person name="Ogi T."/>
            <person name="Hirayama M."/>
            <person name="Ohkuma M."/>
            <person name="Sakamoto M."/>
            <person name="Ohno K."/>
        </authorList>
    </citation>
    <scope>NUCLEOTIDE SEQUENCE [LARGE SCALE GENOMIC DNA]</scope>
    <source>
        <strain evidence="2 3">13CB8C</strain>
    </source>
</reference>
<evidence type="ECO:0000313" key="2">
    <source>
        <dbReference type="EMBL" id="GAB1254472.1"/>
    </source>
</evidence>
<dbReference type="InterPro" id="IPR006311">
    <property type="entry name" value="TAT_signal"/>
</dbReference>
<keyword evidence="3" id="KW-1185">Reference proteome</keyword>
<keyword evidence="1" id="KW-0411">Iron-sulfur</keyword>
<name>A0ABQ0E9X2_9BACT</name>
<dbReference type="Proteomes" id="UP001628192">
    <property type="component" value="Unassembled WGS sequence"/>
</dbReference>
<dbReference type="EMBL" id="BAAFSG010000001">
    <property type="protein sequence ID" value="GAB1254472.1"/>
    <property type="molecule type" value="Genomic_DNA"/>
</dbReference>